<dbReference type="AlphaFoldDB" id="A0A371I448"/>
<keyword evidence="2" id="KW-1185">Reference proteome</keyword>
<reference evidence="1" key="1">
    <citation type="submission" date="2018-05" db="EMBL/GenBank/DDBJ databases">
        <title>Draft genome of Mucuna pruriens seed.</title>
        <authorList>
            <person name="Nnadi N.E."/>
            <person name="Vos R."/>
            <person name="Hasami M.H."/>
            <person name="Devisetty U.K."/>
            <person name="Aguiy J.C."/>
        </authorList>
    </citation>
    <scope>NUCLEOTIDE SEQUENCE [LARGE SCALE GENOMIC DNA]</scope>
    <source>
        <strain evidence="1">JCA_2017</strain>
    </source>
</reference>
<dbReference type="EMBL" id="QJKJ01000965">
    <property type="protein sequence ID" value="RDY09820.1"/>
    <property type="molecule type" value="Genomic_DNA"/>
</dbReference>
<evidence type="ECO:0000313" key="1">
    <source>
        <dbReference type="EMBL" id="RDY09820.1"/>
    </source>
</evidence>
<protein>
    <submittedName>
        <fullName evidence="1">Uncharacterized protein</fullName>
    </submittedName>
</protein>
<accession>A0A371I448</accession>
<proteinExistence type="predicted"/>
<organism evidence="1 2">
    <name type="scientific">Mucuna pruriens</name>
    <name type="common">Velvet bean</name>
    <name type="synonym">Dolichos pruriens</name>
    <dbReference type="NCBI Taxonomy" id="157652"/>
    <lineage>
        <taxon>Eukaryota</taxon>
        <taxon>Viridiplantae</taxon>
        <taxon>Streptophyta</taxon>
        <taxon>Embryophyta</taxon>
        <taxon>Tracheophyta</taxon>
        <taxon>Spermatophyta</taxon>
        <taxon>Magnoliopsida</taxon>
        <taxon>eudicotyledons</taxon>
        <taxon>Gunneridae</taxon>
        <taxon>Pentapetalae</taxon>
        <taxon>rosids</taxon>
        <taxon>fabids</taxon>
        <taxon>Fabales</taxon>
        <taxon>Fabaceae</taxon>
        <taxon>Papilionoideae</taxon>
        <taxon>50 kb inversion clade</taxon>
        <taxon>NPAAA clade</taxon>
        <taxon>indigoferoid/millettioid clade</taxon>
        <taxon>Phaseoleae</taxon>
        <taxon>Mucuna</taxon>
    </lineage>
</organism>
<gene>
    <name evidence="1" type="ORF">CR513_05770</name>
</gene>
<name>A0A371I448_MUCPR</name>
<dbReference type="Proteomes" id="UP000257109">
    <property type="component" value="Unassembled WGS sequence"/>
</dbReference>
<feature type="non-terminal residue" evidence="1">
    <location>
        <position position="1"/>
    </location>
</feature>
<comment type="caution">
    <text evidence="1">The sequence shown here is derived from an EMBL/GenBank/DDBJ whole genome shotgun (WGS) entry which is preliminary data.</text>
</comment>
<sequence length="82" mass="9598">MLLFMKLSHSLSTLHLNGELSRSRACHRDLQVQEVTLKNVTKKTHNEAREENRYYGKQYQRHEKPTLSFITTIDVIKTPTSV</sequence>
<evidence type="ECO:0000313" key="2">
    <source>
        <dbReference type="Proteomes" id="UP000257109"/>
    </source>
</evidence>